<dbReference type="Gene3D" id="1.20.900.10">
    <property type="entry name" value="Dbl homology (DH) domain"/>
    <property type="match status" value="1"/>
</dbReference>
<organism evidence="2 3">
    <name type="scientific">Eleutherodactylus coqui</name>
    <name type="common">Puerto Rican coqui</name>
    <dbReference type="NCBI Taxonomy" id="57060"/>
    <lineage>
        <taxon>Eukaryota</taxon>
        <taxon>Metazoa</taxon>
        <taxon>Chordata</taxon>
        <taxon>Craniata</taxon>
        <taxon>Vertebrata</taxon>
        <taxon>Euteleostomi</taxon>
        <taxon>Amphibia</taxon>
        <taxon>Batrachia</taxon>
        <taxon>Anura</taxon>
        <taxon>Neobatrachia</taxon>
        <taxon>Hyloidea</taxon>
        <taxon>Eleutherodactylidae</taxon>
        <taxon>Eleutherodactylinae</taxon>
        <taxon>Eleutherodactylus</taxon>
        <taxon>Eleutherodactylus</taxon>
    </lineage>
</organism>
<dbReference type="AlphaFoldDB" id="A0A8J6BEI5"/>
<dbReference type="OrthoDB" id="660555at2759"/>
<dbReference type="InterPro" id="IPR000219">
    <property type="entry name" value="DH_dom"/>
</dbReference>
<dbReference type="PANTHER" id="PTHR47056">
    <property type="entry name" value="RHO GUANINE NUCLEOTIDE EXCHANGE FACTOR 39"/>
    <property type="match status" value="1"/>
</dbReference>
<dbReference type="Gene3D" id="2.30.29.30">
    <property type="entry name" value="Pleckstrin-homology domain (PH domain)/Phosphotyrosine-binding domain (PTB)"/>
    <property type="match status" value="1"/>
</dbReference>
<protein>
    <recommendedName>
        <fullName evidence="1">DH domain-containing protein</fullName>
    </recommendedName>
</protein>
<reference evidence="2" key="1">
    <citation type="thesis" date="2020" institute="ProQuest LLC" country="789 East Eisenhower Parkway, Ann Arbor, MI, USA">
        <title>Comparative Genomics and Chromosome Evolution.</title>
        <authorList>
            <person name="Mudd A.B."/>
        </authorList>
    </citation>
    <scope>NUCLEOTIDE SEQUENCE</scope>
    <source>
        <strain evidence="2">HN-11 Male</strain>
        <tissue evidence="2">Kidney and liver</tissue>
    </source>
</reference>
<accession>A0A8J6BEI5</accession>
<dbReference type="InterPro" id="IPR035899">
    <property type="entry name" value="DBL_dom_sf"/>
</dbReference>
<dbReference type="SUPFAM" id="SSF50729">
    <property type="entry name" value="PH domain-like"/>
    <property type="match status" value="1"/>
</dbReference>
<dbReference type="GO" id="GO:0005085">
    <property type="term" value="F:guanyl-nucleotide exchange factor activity"/>
    <property type="evidence" value="ECO:0007669"/>
    <property type="project" value="InterPro"/>
</dbReference>
<name>A0A8J6BEI5_ELECQ</name>
<evidence type="ECO:0000259" key="1">
    <source>
        <dbReference type="PROSITE" id="PS50010"/>
    </source>
</evidence>
<feature type="domain" description="DH" evidence="1">
    <location>
        <begin position="1"/>
        <end position="80"/>
    </location>
</feature>
<evidence type="ECO:0000313" key="3">
    <source>
        <dbReference type="Proteomes" id="UP000770717"/>
    </source>
</evidence>
<dbReference type="PANTHER" id="PTHR47056:SF1">
    <property type="entry name" value="RHO GUANINE NUCLEOTIDE EXCHANGE FACTOR 39"/>
    <property type="match status" value="1"/>
</dbReference>
<gene>
    <name evidence="2" type="ORF">GDO78_014891</name>
</gene>
<dbReference type="InterPro" id="IPR011993">
    <property type="entry name" value="PH-like_dom_sf"/>
</dbReference>
<dbReference type="GO" id="GO:0030335">
    <property type="term" value="P:positive regulation of cell migration"/>
    <property type="evidence" value="ECO:0007669"/>
    <property type="project" value="TreeGrafter"/>
</dbReference>
<dbReference type="InterPro" id="IPR042987">
    <property type="entry name" value="ARHGEF39"/>
</dbReference>
<proteinExistence type="predicted"/>
<dbReference type="Proteomes" id="UP000770717">
    <property type="component" value="Unassembled WGS sequence"/>
</dbReference>
<dbReference type="SUPFAM" id="SSF48065">
    <property type="entry name" value="DBL homology domain (DH-domain)"/>
    <property type="match status" value="1"/>
</dbReference>
<dbReference type="PROSITE" id="PS50010">
    <property type="entry name" value="DH_2"/>
    <property type="match status" value="1"/>
</dbReference>
<evidence type="ECO:0000313" key="2">
    <source>
        <dbReference type="EMBL" id="KAG9462110.1"/>
    </source>
</evidence>
<sequence length="259" mass="29123">QAQLKKKKSFARFMKLQELRPELQGRTLEQQLELPLQRVMGYRRYLLDLVENTFPSSSDCAQLHGALRAVSDVCDHIENLQQQQDNDQQLQRVQRLLKGRRIRIASPGRLFLREGWLSLVPPSGEDVKPRMLFLFSDVLLVTAPCHPLHPFNAHKFCCRAVYPLGECHVERVLGHTTSRGGLISVRNPLLSRVVRIWGVTCPGAHPPVSKVPGSAGGITTAPPAELSPFSRWQCDCLTCTSRPGPHNQRSCPEDYGSYV</sequence>
<dbReference type="Pfam" id="PF00621">
    <property type="entry name" value="RhoGEF"/>
    <property type="match status" value="1"/>
</dbReference>
<comment type="caution">
    <text evidence="2">The sequence shown here is derived from an EMBL/GenBank/DDBJ whole genome shotgun (WGS) entry which is preliminary data.</text>
</comment>
<dbReference type="EMBL" id="WNTK01013498">
    <property type="protein sequence ID" value="KAG9462110.1"/>
    <property type="molecule type" value="Genomic_DNA"/>
</dbReference>
<dbReference type="GO" id="GO:0005886">
    <property type="term" value="C:plasma membrane"/>
    <property type="evidence" value="ECO:0007669"/>
    <property type="project" value="TreeGrafter"/>
</dbReference>
<feature type="non-terminal residue" evidence="2">
    <location>
        <position position="259"/>
    </location>
</feature>
<keyword evidence="3" id="KW-1185">Reference proteome</keyword>